<feature type="domain" description="DUF695" evidence="1">
    <location>
        <begin position="227"/>
        <end position="352"/>
    </location>
</feature>
<accession>A0AA88JZI1</accession>
<proteinExistence type="predicted"/>
<dbReference type="Pfam" id="PF05117">
    <property type="entry name" value="DUF695"/>
    <property type="match status" value="1"/>
</dbReference>
<evidence type="ECO:0000259" key="1">
    <source>
        <dbReference type="Pfam" id="PF05117"/>
    </source>
</evidence>
<gene>
    <name evidence="2" type="ORF">F0P96_18925</name>
</gene>
<name>A0AA88JZI1_9BACT</name>
<dbReference type="Proteomes" id="UP000326380">
    <property type="component" value="Unassembled WGS sequence"/>
</dbReference>
<keyword evidence="3" id="KW-1185">Reference proteome</keyword>
<dbReference type="InterPro" id="IPR016097">
    <property type="entry name" value="DUF695"/>
</dbReference>
<protein>
    <submittedName>
        <fullName evidence="2">DUF695 domain-containing protein</fullName>
    </submittedName>
</protein>
<sequence length="355" mass="41498">MMNMDYLERYQEFWNWFAENANRFHTIVKDQRNIEQEFFPELAENLSKVRENFFYLVGMYDDDTVELIITVDGAIENIVFAEELINAAPQLLGWRFVALKQATDISDVSINIGNYCFDSNSIQFVPRIEPSYPDDIDLNIVFDSQSGEDSNAISVGVSLFLENYLGELQLATQVDSFTVLNRSELSKEPVPISKLDSYLTWRQAEFVEKYEGVWHDSENDSYAAFEGKLSEKKALIAVLNTDLLDWDRKASHSWIAVLELHFDGEQRNGMPDEETYALLEEIEDKLLAQLVDHEGYLNVGRQTADGVREIYFACKEFRQPSKAFDQIRQVYSEQFEVDYYIYQDKYWRLFDRFGR</sequence>
<comment type="caution">
    <text evidence="2">The sequence shown here is derived from an EMBL/GenBank/DDBJ whole genome shotgun (WGS) entry which is preliminary data.</text>
</comment>
<dbReference type="AlphaFoldDB" id="A0AA88JZI1"/>
<reference evidence="2 3" key="1">
    <citation type="submission" date="2019-09" db="EMBL/GenBank/DDBJ databases">
        <title>Genome sequence of Hymenobacter sp. M3.</title>
        <authorList>
            <person name="Srinivasan S."/>
        </authorList>
    </citation>
    <scope>NUCLEOTIDE SEQUENCE [LARGE SCALE GENOMIC DNA]</scope>
    <source>
        <strain evidence="2 3">M3</strain>
    </source>
</reference>
<evidence type="ECO:0000313" key="3">
    <source>
        <dbReference type="Proteomes" id="UP000326380"/>
    </source>
</evidence>
<evidence type="ECO:0000313" key="2">
    <source>
        <dbReference type="EMBL" id="KAA9325842.1"/>
    </source>
</evidence>
<organism evidence="2 3">
    <name type="scientific">Hymenobacter busanensis</name>
    <dbReference type="NCBI Taxonomy" id="2607656"/>
    <lineage>
        <taxon>Bacteria</taxon>
        <taxon>Pseudomonadati</taxon>
        <taxon>Bacteroidota</taxon>
        <taxon>Cytophagia</taxon>
        <taxon>Cytophagales</taxon>
        <taxon>Hymenobacteraceae</taxon>
        <taxon>Hymenobacter</taxon>
    </lineage>
</organism>
<dbReference type="EMBL" id="VTWU01000008">
    <property type="protein sequence ID" value="KAA9325842.1"/>
    <property type="molecule type" value="Genomic_DNA"/>
</dbReference>